<organism evidence="2 3">
    <name type="scientific">Capsicum annuum</name>
    <name type="common">Capsicum pepper</name>
    <dbReference type="NCBI Taxonomy" id="4072"/>
    <lineage>
        <taxon>Eukaryota</taxon>
        <taxon>Viridiplantae</taxon>
        <taxon>Streptophyta</taxon>
        <taxon>Embryophyta</taxon>
        <taxon>Tracheophyta</taxon>
        <taxon>Spermatophyta</taxon>
        <taxon>Magnoliopsida</taxon>
        <taxon>eudicotyledons</taxon>
        <taxon>Gunneridae</taxon>
        <taxon>Pentapetalae</taxon>
        <taxon>asterids</taxon>
        <taxon>lamiids</taxon>
        <taxon>Solanales</taxon>
        <taxon>Solanaceae</taxon>
        <taxon>Solanoideae</taxon>
        <taxon>Capsiceae</taxon>
        <taxon>Capsicum</taxon>
    </lineage>
</organism>
<dbReference type="SUPFAM" id="SSF52540">
    <property type="entry name" value="P-loop containing nucleoside triphosphate hydrolases"/>
    <property type="match status" value="1"/>
</dbReference>
<reference evidence="2 3" key="1">
    <citation type="journal article" date="2014" name="Nat. Genet.">
        <title>Genome sequence of the hot pepper provides insights into the evolution of pungency in Capsicum species.</title>
        <authorList>
            <person name="Kim S."/>
            <person name="Park M."/>
            <person name="Yeom S.I."/>
            <person name="Kim Y.M."/>
            <person name="Lee J.M."/>
            <person name="Lee H.A."/>
            <person name="Seo E."/>
            <person name="Choi J."/>
            <person name="Cheong K."/>
            <person name="Kim K.T."/>
            <person name="Jung K."/>
            <person name="Lee G.W."/>
            <person name="Oh S.K."/>
            <person name="Bae C."/>
            <person name="Kim S.B."/>
            <person name="Lee H.Y."/>
            <person name="Kim S.Y."/>
            <person name="Kim M.S."/>
            <person name="Kang B.C."/>
            <person name="Jo Y.D."/>
            <person name="Yang H.B."/>
            <person name="Jeong H.J."/>
            <person name="Kang W.H."/>
            <person name="Kwon J.K."/>
            <person name="Shin C."/>
            <person name="Lim J.Y."/>
            <person name="Park J.H."/>
            <person name="Huh J.H."/>
            <person name="Kim J.S."/>
            <person name="Kim B.D."/>
            <person name="Cohen O."/>
            <person name="Paran I."/>
            <person name="Suh M.C."/>
            <person name="Lee S.B."/>
            <person name="Kim Y.K."/>
            <person name="Shin Y."/>
            <person name="Noh S.J."/>
            <person name="Park J."/>
            <person name="Seo Y.S."/>
            <person name="Kwon S.Y."/>
            <person name="Kim H.A."/>
            <person name="Park J.M."/>
            <person name="Kim H.J."/>
            <person name="Choi S.B."/>
            <person name="Bosland P.W."/>
            <person name="Reeves G."/>
            <person name="Jo S.H."/>
            <person name="Lee B.W."/>
            <person name="Cho H.T."/>
            <person name="Choi H.S."/>
            <person name="Lee M.S."/>
            <person name="Yu Y."/>
            <person name="Do Choi Y."/>
            <person name="Park B.S."/>
            <person name="van Deynze A."/>
            <person name="Ashrafi H."/>
            <person name="Hill T."/>
            <person name="Kim W.T."/>
            <person name="Pai H.S."/>
            <person name="Ahn H.K."/>
            <person name="Yeam I."/>
            <person name="Giovannoni J.J."/>
            <person name="Rose J.K."/>
            <person name="Sorensen I."/>
            <person name="Lee S.J."/>
            <person name="Kim R.W."/>
            <person name="Choi I.Y."/>
            <person name="Choi B.S."/>
            <person name="Lim J.S."/>
            <person name="Lee Y.H."/>
            <person name="Choi D."/>
        </authorList>
    </citation>
    <scope>NUCLEOTIDE SEQUENCE [LARGE SCALE GENOMIC DNA]</scope>
    <source>
        <strain evidence="3">cv. CM334</strain>
    </source>
</reference>
<dbReference type="EMBL" id="AYRZ02000007">
    <property type="protein sequence ID" value="PHT75104.1"/>
    <property type="molecule type" value="Genomic_DNA"/>
</dbReference>
<dbReference type="PANTHER" id="PTHR19338">
    <property type="entry name" value="TRANSLOCASE OF INNER MITOCHONDRIAL MEMBRANE 13 HOMOLOG"/>
    <property type="match status" value="1"/>
</dbReference>
<proteinExistence type="predicted"/>
<evidence type="ECO:0000259" key="1">
    <source>
        <dbReference type="Pfam" id="PF00931"/>
    </source>
</evidence>
<dbReference type="InterPro" id="IPR027417">
    <property type="entry name" value="P-loop_NTPase"/>
</dbReference>
<evidence type="ECO:0000313" key="2">
    <source>
        <dbReference type="EMBL" id="PHT75104.1"/>
    </source>
</evidence>
<dbReference type="AlphaFoldDB" id="A0A2G2YZF5"/>
<reference evidence="2 3" key="2">
    <citation type="journal article" date="2017" name="Genome Biol.">
        <title>New reference genome sequences of hot pepper reveal the massive evolution of plant disease-resistance genes by retroduplication.</title>
        <authorList>
            <person name="Kim S."/>
            <person name="Park J."/>
            <person name="Yeom S.I."/>
            <person name="Kim Y.M."/>
            <person name="Seo E."/>
            <person name="Kim K.T."/>
            <person name="Kim M.S."/>
            <person name="Lee J.M."/>
            <person name="Cheong K."/>
            <person name="Shin H.S."/>
            <person name="Kim S.B."/>
            <person name="Han K."/>
            <person name="Lee J."/>
            <person name="Park M."/>
            <person name="Lee H.A."/>
            <person name="Lee H.Y."/>
            <person name="Lee Y."/>
            <person name="Oh S."/>
            <person name="Lee J.H."/>
            <person name="Choi E."/>
            <person name="Choi E."/>
            <person name="Lee S.E."/>
            <person name="Jeon J."/>
            <person name="Kim H."/>
            <person name="Choi G."/>
            <person name="Song H."/>
            <person name="Lee J."/>
            <person name="Lee S.C."/>
            <person name="Kwon J.K."/>
            <person name="Lee H.Y."/>
            <person name="Koo N."/>
            <person name="Hong Y."/>
            <person name="Kim R.W."/>
            <person name="Kang W.H."/>
            <person name="Huh J.H."/>
            <person name="Kang B.C."/>
            <person name="Yang T.J."/>
            <person name="Lee Y.H."/>
            <person name="Bennetzen J.L."/>
            <person name="Choi D."/>
        </authorList>
    </citation>
    <scope>NUCLEOTIDE SEQUENCE [LARGE SCALE GENOMIC DNA]</scope>
    <source>
        <strain evidence="3">cv. CM334</strain>
    </source>
</reference>
<gene>
    <name evidence="2" type="ORF">T459_18626</name>
</gene>
<dbReference type="GO" id="GO:0043531">
    <property type="term" value="F:ADP binding"/>
    <property type="evidence" value="ECO:0007669"/>
    <property type="project" value="InterPro"/>
</dbReference>
<evidence type="ECO:0000313" key="3">
    <source>
        <dbReference type="Proteomes" id="UP000222542"/>
    </source>
</evidence>
<dbReference type="STRING" id="4072.A0A2G2YZF5"/>
<sequence>MAHASVASLMRTLESLLTSNSPMQSLSCDHREEFCVLHEKIKEVANIVEQTIQLGVTEAVFANDENLREKAQERLFDSLQQGGEDMDRIWKESTKIQDKRNVMNFQWFKIFQCFMIFQWFNKTSKKYTNVKQIIVGHDDQRERLLNDLTTGYSGEPKVIPIAGMGGIGKTTLAKEVYNHDSILRRFDVHA</sequence>
<feature type="domain" description="NB-ARC" evidence="1">
    <location>
        <begin position="139"/>
        <end position="189"/>
    </location>
</feature>
<dbReference type="InterPro" id="IPR002182">
    <property type="entry name" value="NB-ARC"/>
</dbReference>
<protein>
    <recommendedName>
        <fullName evidence="1">NB-ARC domain-containing protein</fullName>
    </recommendedName>
</protein>
<accession>A0A2G2YZF5</accession>
<dbReference type="Gene3D" id="1.20.5.4130">
    <property type="match status" value="1"/>
</dbReference>
<comment type="caution">
    <text evidence="2">The sequence shown here is derived from an EMBL/GenBank/DDBJ whole genome shotgun (WGS) entry which is preliminary data.</text>
</comment>
<dbReference type="Pfam" id="PF00931">
    <property type="entry name" value="NB-ARC"/>
    <property type="match status" value="1"/>
</dbReference>
<dbReference type="PANTHER" id="PTHR19338:SF60">
    <property type="entry name" value="NB-ARC DOMAIN-CONTAINING PROTEIN"/>
    <property type="match status" value="1"/>
</dbReference>
<dbReference type="Proteomes" id="UP000222542">
    <property type="component" value="Unassembled WGS sequence"/>
</dbReference>
<keyword evidence="3" id="KW-1185">Reference proteome</keyword>
<dbReference type="Gene3D" id="3.40.50.300">
    <property type="entry name" value="P-loop containing nucleotide triphosphate hydrolases"/>
    <property type="match status" value="1"/>
</dbReference>
<dbReference type="Gramene" id="PHT75104">
    <property type="protein sequence ID" value="PHT75104"/>
    <property type="gene ID" value="T459_18626"/>
</dbReference>
<name>A0A2G2YZF5_CAPAN</name>